<keyword evidence="3 9" id="KW-1003">Cell membrane</keyword>
<dbReference type="AlphaFoldDB" id="A4GJJ2"/>
<dbReference type="InterPro" id="IPR005665">
    <property type="entry name" value="SecF_bac"/>
</dbReference>
<comment type="similarity">
    <text evidence="9">Belongs to the SecD/SecF family. SecF subfamily.</text>
</comment>
<evidence type="ECO:0000256" key="3">
    <source>
        <dbReference type="ARBA" id="ARBA00022475"/>
    </source>
</evidence>
<dbReference type="Pfam" id="PF02355">
    <property type="entry name" value="SecD_SecF_C"/>
    <property type="match status" value="1"/>
</dbReference>
<feature type="transmembrane region" description="Helical" evidence="9">
    <location>
        <begin position="178"/>
        <end position="199"/>
    </location>
</feature>
<keyword evidence="4 9" id="KW-0812">Transmembrane</keyword>
<evidence type="ECO:0000256" key="1">
    <source>
        <dbReference type="ARBA" id="ARBA00004651"/>
    </source>
</evidence>
<dbReference type="SUPFAM" id="SSF82866">
    <property type="entry name" value="Multidrug efflux transporter AcrB transmembrane domain"/>
    <property type="match status" value="1"/>
</dbReference>
<evidence type="ECO:0000256" key="5">
    <source>
        <dbReference type="ARBA" id="ARBA00022927"/>
    </source>
</evidence>
<feature type="domain" description="Protein export membrane protein SecD/SecF C-terminal" evidence="10">
    <location>
        <begin position="102"/>
        <end position="279"/>
    </location>
</feature>
<evidence type="ECO:0000256" key="2">
    <source>
        <dbReference type="ARBA" id="ARBA00022448"/>
    </source>
</evidence>
<comment type="function">
    <text evidence="9">Part of the Sec protein translocase complex. Interacts with the SecYEG preprotein conducting channel. SecDF uses the proton motive force (PMF) to complete protein translocation after the ATP-dependent function of SecA.</text>
</comment>
<dbReference type="Pfam" id="PF07549">
    <property type="entry name" value="Sec_GG"/>
    <property type="match status" value="1"/>
</dbReference>
<feature type="transmembrane region" description="Helical" evidence="9">
    <location>
        <begin position="151"/>
        <end position="172"/>
    </location>
</feature>
<dbReference type="HAMAP" id="MF_01464_B">
    <property type="entry name" value="SecF_B"/>
    <property type="match status" value="1"/>
</dbReference>
<gene>
    <name evidence="9" type="primary">secF</name>
    <name evidence="11" type="ORF">ALOHA_HF1005C07.0009</name>
</gene>
<dbReference type="PRINTS" id="PR01755">
    <property type="entry name" value="SECFTRNLCASE"/>
</dbReference>
<evidence type="ECO:0000259" key="10">
    <source>
        <dbReference type="Pfam" id="PF02355"/>
    </source>
</evidence>
<comment type="subcellular location">
    <subcellularLocation>
        <location evidence="1 9">Cell membrane</location>
        <topology evidence="1 9">Multi-pass membrane protein</topology>
    </subcellularLocation>
</comment>
<reference evidence="11" key="1">
    <citation type="journal article" date="2007" name="Environ. Microbiol.">
        <title>Proteorhodopsin photosystem gene clusters exhibit co-evolutionary trends and shared ancestry among diverse marine microbial phyla.</title>
        <authorList>
            <person name="McCarren J."/>
            <person name="Delong E.F."/>
        </authorList>
    </citation>
    <scope>NUCLEOTIDE SEQUENCE</scope>
</reference>
<keyword evidence="2 9" id="KW-0813">Transport</keyword>
<dbReference type="InterPro" id="IPR022813">
    <property type="entry name" value="SecD/SecF_arch_bac"/>
</dbReference>
<accession>A4GJJ2</accession>
<feature type="transmembrane region" description="Helical" evidence="9">
    <location>
        <begin position="127"/>
        <end position="144"/>
    </location>
</feature>
<sequence length="300" mass="33504">MNIQFMRFRKVALMISGALLITSVISLTFKNLELGLDFTGGVLLEIKLNENLESLEEIRTLLTEKKIEDFILNFSGSQNDVIIKIPGQIESESSELLKSVLRENFEFDLRKEEFIGPQIGEELRDQGGLGLLLALAIMTIYIMFRFQYKFAIGAIFALVHDVLIVLGLFSLFSIDFDLTVLAAVLAVIGYSLNDTIVVSDRIRENFRKKRRSETIPLIDRSLNQMLGRTLITSLTTLLVLLALLIFGGDAIQNFSIALIIGVIAGTYSSIYVVCNTLISLNVIADDLAIRKAERFDDGMP</sequence>
<dbReference type="NCBIfam" id="TIGR00966">
    <property type="entry name" value="transloc_SecF"/>
    <property type="match status" value="1"/>
</dbReference>
<evidence type="ECO:0000256" key="9">
    <source>
        <dbReference type="HAMAP-Rule" id="MF_01464"/>
    </source>
</evidence>
<proteinExistence type="inferred from homology"/>
<dbReference type="GO" id="GO:0043952">
    <property type="term" value="P:protein transport by the Sec complex"/>
    <property type="evidence" value="ECO:0007669"/>
    <property type="project" value="UniProtKB-UniRule"/>
</dbReference>
<dbReference type="Gene3D" id="1.20.1640.10">
    <property type="entry name" value="Multidrug efflux transporter AcrB transmembrane domain"/>
    <property type="match status" value="1"/>
</dbReference>
<dbReference type="GO" id="GO:0006605">
    <property type="term" value="P:protein targeting"/>
    <property type="evidence" value="ECO:0007669"/>
    <property type="project" value="UniProtKB-UniRule"/>
</dbReference>
<dbReference type="GO" id="GO:0065002">
    <property type="term" value="P:intracellular protein transmembrane transport"/>
    <property type="evidence" value="ECO:0007669"/>
    <property type="project" value="UniProtKB-UniRule"/>
</dbReference>
<protein>
    <recommendedName>
        <fullName evidence="9">Protein-export membrane protein SecF</fullName>
    </recommendedName>
</protein>
<evidence type="ECO:0000256" key="7">
    <source>
        <dbReference type="ARBA" id="ARBA00023010"/>
    </source>
</evidence>
<dbReference type="PANTHER" id="PTHR30081:SF8">
    <property type="entry name" value="PROTEIN TRANSLOCASE SUBUNIT SECF"/>
    <property type="match status" value="1"/>
</dbReference>
<dbReference type="GO" id="GO:0005886">
    <property type="term" value="C:plasma membrane"/>
    <property type="evidence" value="ECO:0007669"/>
    <property type="project" value="UniProtKB-SubCell"/>
</dbReference>
<comment type="subunit">
    <text evidence="9">Forms a complex with SecD. Part of the essential Sec protein translocation apparatus which comprises SecA, SecYEG and auxiliary proteins SecDF. Other proteins may also be involved.</text>
</comment>
<comment type="caution">
    <text evidence="9">Lacks conserved residue(s) required for the propagation of feature annotation.</text>
</comment>
<keyword evidence="8 9" id="KW-0472">Membrane</keyword>
<dbReference type="InterPro" id="IPR022645">
    <property type="entry name" value="SecD/SecF_bac"/>
</dbReference>
<dbReference type="GO" id="GO:0015450">
    <property type="term" value="F:protein-transporting ATPase activity"/>
    <property type="evidence" value="ECO:0007669"/>
    <property type="project" value="InterPro"/>
</dbReference>
<dbReference type="InterPro" id="IPR048634">
    <property type="entry name" value="SecD_SecF_C"/>
</dbReference>
<evidence type="ECO:0000256" key="8">
    <source>
        <dbReference type="ARBA" id="ARBA00023136"/>
    </source>
</evidence>
<dbReference type="NCBIfam" id="TIGR00916">
    <property type="entry name" value="2A0604s01"/>
    <property type="match status" value="1"/>
</dbReference>
<dbReference type="EMBL" id="EF107101">
    <property type="protein sequence ID" value="ABL97287.1"/>
    <property type="molecule type" value="Genomic_DNA"/>
</dbReference>
<name>A4GJJ2_9BACT</name>
<dbReference type="PANTHER" id="PTHR30081">
    <property type="entry name" value="PROTEIN-EXPORT MEMBRANE PROTEIN SEC"/>
    <property type="match status" value="1"/>
</dbReference>
<evidence type="ECO:0000313" key="11">
    <source>
        <dbReference type="EMBL" id="ABL97287.1"/>
    </source>
</evidence>
<keyword evidence="5 9" id="KW-0653">Protein transport</keyword>
<dbReference type="InterPro" id="IPR055344">
    <property type="entry name" value="SecD_SecF_C_bact"/>
</dbReference>
<feature type="transmembrane region" description="Helical" evidence="9">
    <location>
        <begin position="230"/>
        <end position="248"/>
    </location>
</feature>
<evidence type="ECO:0000256" key="6">
    <source>
        <dbReference type="ARBA" id="ARBA00022989"/>
    </source>
</evidence>
<keyword evidence="7 9" id="KW-0811">Translocation</keyword>
<keyword evidence="6 9" id="KW-1133">Transmembrane helix</keyword>
<feature type="transmembrane region" description="Helical" evidence="9">
    <location>
        <begin position="254"/>
        <end position="284"/>
    </location>
</feature>
<dbReference type="InterPro" id="IPR022646">
    <property type="entry name" value="SecD/SecF_CS"/>
</dbReference>
<organism evidence="11">
    <name type="scientific">uncultured marine bacterium HF10_05C07</name>
    <dbReference type="NCBI Taxonomy" id="415443"/>
    <lineage>
        <taxon>Bacteria</taxon>
        <taxon>environmental samples</taxon>
    </lineage>
</organism>
<evidence type="ECO:0000256" key="4">
    <source>
        <dbReference type="ARBA" id="ARBA00022692"/>
    </source>
</evidence>